<name>A0A2H3EDP7_ARMGA</name>
<evidence type="ECO:0000256" key="1">
    <source>
        <dbReference type="SAM" id="MobiDB-lite"/>
    </source>
</evidence>
<accession>A0A2H3EDP7</accession>
<keyword evidence="3" id="KW-1185">Reference proteome</keyword>
<proteinExistence type="predicted"/>
<dbReference type="OrthoDB" id="2999947at2759"/>
<dbReference type="InParanoid" id="A0A2H3EDP7"/>
<dbReference type="AlphaFoldDB" id="A0A2H3EDP7"/>
<protein>
    <submittedName>
        <fullName evidence="2">Uncharacterized protein</fullName>
    </submittedName>
</protein>
<gene>
    <name evidence="2" type="ORF">ARMGADRAFT_580887</name>
</gene>
<dbReference type="Proteomes" id="UP000217790">
    <property type="component" value="Unassembled WGS sequence"/>
</dbReference>
<organism evidence="2 3">
    <name type="scientific">Armillaria gallica</name>
    <name type="common">Bulbous honey fungus</name>
    <name type="synonym">Armillaria bulbosa</name>
    <dbReference type="NCBI Taxonomy" id="47427"/>
    <lineage>
        <taxon>Eukaryota</taxon>
        <taxon>Fungi</taxon>
        <taxon>Dikarya</taxon>
        <taxon>Basidiomycota</taxon>
        <taxon>Agaricomycotina</taxon>
        <taxon>Agaricomycetes</taxon>
        <taxon>Agaricomycetidae</taxon>
        <taxon>Agaricales</taxon>
        <taxon>Marasmiineae</taxon>
        <taxon>Physalacriaceae</taxon>
        <taxon>Armillaria</taxon>
    </lineage>
</organism>
<sequence>MSASDSDTISLQDFAQLTDKTIISDYVAAYNIPNDVALPGGALGSYDLPAIAARLFPAPSNPAPINLVANHNWVPQPDGEFKLERTSAAEEFPAPPDDEIIEDPVPTLDHYPSGGLPVDSSVDLIDAARKLEDGRLEMKATLERLTASVSEATFLYTQANLALDEEREKTASLMAFVSSICGQGFADAILMHVERVESDDADEGNGDESSNQRKNNFVQKELQPSPWRAAVNKARFGEPKWP</sequence>
<evidence type="ECO:0000313" key="2">
    <source>
        <dbReference type="EMBL" id="PBK98563.1"/>
    </source>
</evidence>
<feature type="compositionally biased region" description="Polar residues" evidence="1">
    <location>
        <begin position="207"/>
        <end position="218"/>
    </location>
</feature>
<feature type="region of interest" description="Disordered" evidence="1">
    <location>
        <begin position="197"/>
        <end position="242"/>
    </location>
</feature>
<evidence type="ECO:0000313" key="3">
    <source>
        <dbReference type="Proteomes" id="UP000217790"/>
    </source>
</evidence>
<reference evidence="3" key="1">
    <citation type="journal article" date="2017" name="Nat. Ecol. Evol.">
        <title>Genome expansion and lineage-specific genetic innovations in the forest pathogenic fungi Armillaria.</title>
        <authorList>
            <person name="Sipos G."/>
            <person name="Prasanna A.N."/>
            <person name="Walter M.C."/>
            <person name="O'Connor E."/>
            <person name="Balint B."/>
            <person name="Krizsan K."/>
            <person name="Kiss B."/>
            <person name="Hess J."/>
            <person name="Varga T."/>
            <person name="Slot J."/>
            <person name="Riley R."/>
            <person name="Boka B."/>
            <person name="Rigling D."/>
            <person name="Barry K."/>
            <person name="Lee J."/>
            <person name="Mihaltcheva S."/>
            <person name="LaButti K."/>
            <person name="Lipzen A."/>
            <person name="Waldron R."/>
            <person name="Moloney N.M."/>
            <person name="Sperisen C."/>
            <person name="Kredics L."/>
            <person name="Vagvoelgyi C."/>
            <person name="Patrignani A."/>
            <person name="Fitzpatrick D."/>
            <person name="Nagy I."/>
            <person name="Doyle S."/>
            <person name="Anderson J.B."/>
            <person name="Grigoriev I.V."/>
            <person name="Gueldener U."/>
            <person name="Muensterkoetter M."/>
            <person name="Nagy L.G."/>
        </authorList>
    </citation>
    <scope>NUCLEOTIDE SEQUENCE [LARGE SCALE GENOMIC DNA]</scope>
    <source>
        <strain evidence="3">Ar21-2</strain>
    </source>
</reference>
<dbReference type="EMBL" id="KZ293648">
    <property type="protein sequence ID" value="PBK98563.1"/>
    <property type="molecule type" value="Genomic_DNA"/>
</dbReference>